<name>A0A9D4EFM3_DREPO</name>
<accession>A0A9D4EFM3</accession>
<organism evidence="1 2">
    <name type="scientific">Dreissena polymorpha</name>
    <name type="common">Zebra mussel</name>
    <name type="synonym">Mytilus polymorpha</name>
    <dbReference type="NCBI Taxonomy" id="45954"/>
    <lineage>
        <taxon>Eukaryota</taxon>
        <taxon>Metazoa</taxon>
        <taxon>Spiralia</taxon>
        <taxon>Lophotrochozoa</taxon>
        <taxon>Mollusca</taxon>
        <taxon>Bivalvia</taxon>
        <taxon>Autobranchia</taxon>
        <taxon>Heteroconchia</taxon>
        <taxon>Euheterodonta</taxon>
        <taxon>Imparidentia</taxon>
        <taxon>Neoheterodontei</taxon>
        <taxon>Myida</taxon>
        <taxon>Dreissenoidea</taxon>
        <taxon>Dreissenidae</taxon>
        <taxon>Dreissena</taxon>
    </lineage>
</organism>
<reference evidence="1" key="1">
    <citation type="journal article" date="2019" name="bioRxiv">
        <title>The Genome of the Zebra Mussel, Dreissena polymorpha: A Resource for Invasive Species Research.</title>
        <authorList>
            <person name="McCartney M.A."/>
            <person name="Auch B."/>
            <person name="Kono T."/>
            <person name="Mallez S."/>
            <person name="Zhang Y."/>
            <person name="Obille A."/>
            <person name="Becker A."/>
            <person name="Abrahante J.E."/>
            <person name="Garbe J."/>
            <person name="Badalamenti J.P."/>
            <person name="Herman A."/>
            <person name="Mangelson H."/>
            <person name="Liachko I."/>
            <person name="Sullivan S."/>
            <person name="Sone E.D."/>
            <person name="Koren S."/>
            <person name="Silverstein K.A.T."/>
            <person name="Beckman K.B."/>
            <person name="Gohl D.M."/>
        </authorList>
    </citation>
    <scope>NUCLEOTIDE SEQUENCE</scope>
    <source>
        <strain evidence="1">Duluth1</strain>
        <tissue evidence="1">Whole animal</tissue>
    </source>
</reference>
<protein>
    <submittedName>
        <fullName evidence="1">Uncharacterized protein</fullName>
    </submittedName>
</protein>
<gene>
    <name evidence="1" type="ORF">DPMN_157546</name>
</gene>
<sequence length="61" mass="7330">MTRLNLHVLMCVKKKMADEVSDAWLNNGKITFKNHMNKIQLVKFEDYEHWINLPWPKTTTK</sequence>
<reference evidence="1" key="2">
    <citation type="submission" date="2020-11" db="EMBL/GenBank/DDBJ databases">
        <authorList>
            <person name="McCartney M.A."/>
            <person name="Auch B."/>
            <person name="Kono T."/>
            <person name="Mallez S."/>
            <person name="Becker A."/>
            <person name="Gohl D.M."/>
            <person name="Silverstein K.A.T."/>
            <person name="Koren S."/>
            <person name="Bechman K.B."/>
            <person name="Herman A."/>
            <person name="Abrahante J.E."/>
            <person name="Garbe J."/>
        </authorList>
    </citation>
    <scope>NUCLEOTIDE SEQUENCE</scope>
    <source>
        <strain evidence="1">Duluth1</strain>
        <tissue evidence="1">Whole animal</tissue>
    </source>
</reference>
<dbReference type="Proteomes" id="UP000828390">
    <property type="component" value="Unassembled WGS sequence"/>
</dbReference>
<dbReference type="EMBL" id="JAIWYP010000008">
    <property type="protein sequence ID" value="KAH3779739.1"/>
    <property type="molecule type" value="Genomic_DNA"/>
</dbReference>
<comment type="caution">
    <text evidence="1">The sequence shown here is derived from an EMBL/GenBank/DDBJ whole genome shotgun (WGS) entry which is preliminary data.</text>
</comment>
<evidence type="ECO:0000313" key="2">
    <source>
        <dbReference type="Proteomes" id="UP000828390"/>
    </source>
</evidence>
<dbReference type="AlphaFoldDB" id="A0A9D4EFM3"/>
<proteinExistence type="predicted"/>
<evidence type="ECO:0000313" key="1">
    <source>
        <dbReference type="EMBL" id="KAH3779739.1"/>
    </source>
</evidence>
<keyword evidence="2" id="KW-1185">Reference proteome</keyword>